<organism evidence="4 5">
    <name type="scientific">Brachyspira pilosicoli P43/6/78</name>
    <dbReference type="NCBI Taxonomy" id="1042417"/>
    <lineage>
        <taxon>Bacteria</taxon>
        <taxon>Pseudomonadati</taxon>
        <taxon>Spirochaetota</taxon>
        <taxon>Spirochaetia</taxon>
        <taxon>Brachyspirales</taxon>
        <taxon>Brachyspiraceae</taxon>
        <taxon>Brachyspira</taxon>
    </lineage>
</organism>
<dbReference type="SUPFAM" id="SSF52172">
    <property type="entry name" value="CheY-like"/>
    <property type="match status" value="1"/>
</dbReference>
<dbReference type="SMART" id="SM00331">
    <property type="entry name" value="PP2C_SIG"/>
    <property type="match status" value="1"/>
</dbReference>
<evidence type="ECO:0000313" key="4">
    <source>
        <dbReference type="EMBL" id="AGA66527.1"/>
    </source>
</evidence>
<dbReference type="RefSeq" id="WP_014932491.1">
    <property type="nucleotide sequence ID" value="NC_019908.1"/>
</dbReference>
<protein>
    <submittedName>
        <fullName evidence="4">Response regulator receiver modulated serine phosphatase</fullName>
    </submittedName>
</protein>
<evidence type="ECO:0000259" key="3">
    <source>
        <dbReference type="PROSITE" id="PS50110"/>
    </source>
</evidence>
<sequence>MASTRNNILTEKVLIVDTNIDYAKFIQKFLKKNNYLCYIALSYEEAINMTYEKIPDCILVDYMLPNAGACRLAGYIKSDNLLKNIAVLFLTASDNKTESLKAFDCGADGFFEKSIDTDLFLSKMKSYIRLKKAIESNMMYMDILKRDIEYAAKLQKTILSYGNTSIPKNEISIHHYAPNEVSGDYSGIKLINDGYYAILLADVSGHGVAASMLTILIKSFFDSHAIIDDKNTSPAIFLEKLNKFFIEEGFDKNLFACVFYALYNNDTGALLCSSAGSPKPIYYSNGKDEICTVDIDGPLIGMIDDSEYTEMEIQLNRNDILFVFTDGAYEVFDDNNNMFGDEHLKQIFSKNVKNNVSDIKEKIINEIKSFTKEPLKDDVSMILLKRTT</sequence>
<dbReference type="CDD" id="cd00156">
    <property type="entry name" value="REC"/>
    <property type="match status" value="1"/>
</dbReference>
<dbReference type="EMBL" id="CP002873">
    <property type="protein sequence ID" value="AGA66527.1"/>
    <property type="molecule type" value="Genomic_DNA"/>
</dbReference>
<dbReference type="PROSITE" id="PS50110">
    <property type="entry name" value="RESPONSE_REGULATORY"/>
    <property type="match status" value="1"/>
</dbReference>
<dbReference type="AlphaFoldDB" id="A0A3B6W097"/>
<dbReference type="InterPro" id="IPR001932">
    <property type="entry name" value="PPM-type_phosphatase-like_dom"/>
</dbReference>
<dbReference type="Proteomes" id="UP000010793">
    <property type="component" value="Chromosome"/>
</dbReference>
<dbReference type="Gene3D" id="3.40.50.2300">
    <property type="match status" value="1"/>
</dbReference>
<dbReference type="Pfam" id="PF00072">
    <property type="entry name" value="Response_reg"/>
    <property type="match status" value="1"/>
</dbReference>
<evidence type="ECO:0000256" key="1">
    <source>
        <dbReference type="ARBA" id="ARBA00022801"/>
    </source>
</evidence>
<dbReference type="GO" id="GO:0016791">
    <property type="term" value="F:phosphatase activity"/>
    <property type="evidence" value="ECO:0007669"/>
    <property type="project" value="TreeGrafter"/>
</dbReference>
<feature type="domain" description="Response regulatory" evidence="3">
    <location>
        <begin position="12"/>
        <end position="128"/>
    </location>
</feature>
<keyword evidence="1" id="KW-0378">Hydrolase</keyword>
<dbReference type="GO" id="GO:0000160">
    <property type="term" value="P:phosphorelay signal transduction system"/>
    <property type="evidence" value="ECO:0007669"/>
    <property type="project" value="InterPro"/>
</dbReference>
<name>A0A3B6W097_BRAPL</name>
<dbReference type="InterPro" id="IPR001789">
    <property type="entry name" value="Sig_transdc_resp-reg_receiver"/>
</dbReference>
<gene>
    <name evidence="4" type="ORF">BPP43_06435</name>
</gene>
<dbReference type="KEGG" id="bpip:BPP43_06435"/>
<feature type="modified residue" description="4-aspartylphosphate" evidence="2">
    <location>
        <position position="61"/>
    </location>
</feature>
<evidence type="ECO:0000256" key="2">
    <source>
        <dbReference type="PROSITE-ProRule" id="PRU00169"/>
    </source>
</evidence>
<dbReference type="InterPro" id="IPR052016">
    <property type="entry name" value="Bact_Sigma-Reg"/>
</dbReference>
<evidence type="ECO:0000313" key="5">
    <source>
        <dbReference type="Proteomes" id="UP000010793"/>
    </source>
</evidence>
<dbReference type="Pfam" id="PF07228">
    <property type="entry name" value="SpoIIE"/>
    <property type="match status" value="1"/>
</dbReference>
<keyword evidence="5" id="KW-1185">Reference proteome</keyword>
<dbReference type="PANTHER" id="PTHR43156:SF2">
    <property type="entry name" value="STAGE II SPORULATION PROTEIN E"/>
    <property type="match status" value="1"/>
</dbReference>
<dbReference type="InterPro" id="IPR036457">
    <property type="entry name" value="PPM-type-like_dom_sf"/>
</dbReference>
<dbReference type="SUPFAM" id="SSF81606">
    <property type="entry name" value="PP2C-like"/>
    <property type="match status" value="1"/>
</dbReference>
<dbReference type="SMART" id="SM00448">
    <property type="entry name" value="REC"/>
    <property type="match status" value="1"/>
</dbReference>
<dbReference type="InterPro" id="IPR011006">
    <property type="entry name" value="CheY-like_superfamily"/>
</dbReference>
<reference evidence="4 5" key="1">
    <citation type="journal article" date="2013" name="Genome Announc.">
        <title>Complete Genome Sequence of the Porcine Strain Brachyspira pilosicoli P43/6/78(T.).</title>
        <authorList>
            <person name="Lin C."/>
            <person name="den Bakker H.C."/>
            <person name="Suzuki H."/>
            <person name="Lefebure T."/>
            <person name="Ponnala L."/>
            <person name="Sun Q."/>
            <person name="Stanhope M.J."/>
            <person name="Wiedmann M."/>
            <person name="Duhamel G.E."/>
        </authorList>
    </citation>
    <scope>NUCLEOTIDE SEQUENCE [LARGE SCALE GENOMIC DNA]</scope>
    <source>
        <strain evidence="4 5">P43/6/78</strain>
    </source>
</reference>
<dbReference type="PANTHER" id="PTHR43156">
    <property type="entry name" value="STAGE II SPORULATION PROTEIN E-RELATED"/>
    <property type="match status" value="1"/>
</dbReference>
<dbReference type="Gene3D" id="3.60.40.10">
    <property type="entry name" value="PPM-type phosphatase domain"/>
    <property type="match status" value="1"/>
</dbReference>
<proteinExistence type="predicted"/>
<accession>A0A3B6W097</accession>
<keyword evidence="2" id="KW-0597">Phosphoprotein</keyword>